<reference evidence="7 8" key="1">
    <citation type="journal article" date="2018" name="Proc. Natl. Acad. Sci. U.S.A.">
        <title>Draft genome sequence of Camellia sinensis var. sinensis provides insights into the evolution of the tea genome and tea quality.</title>
        <authorList>
            <person name="Wei C."/>
            <person name="Yang H."/>
            <person name="Wang S."/>
            <person name="Zhao J."/>
            <person name="Liu C."/>
            <person name="Gao L."/>
            <person name="Xia E."/>
            <person name="Lu Y."/>
            <person name="Tai Y."/>
            <person name="She G."/>
            <person name="Sun J."/>
            <person name="Cao H."/>
            <person name="Tong W."/>
            <person name="Gao Q."/>
            <person name="Li Y."/>
            <person name="Deng W."/>
            <person name="Jiang X."/>
            <person name="Wang W."/>
            <person name="Chen Q."/>
            <person name="Zhang S."/>
            <person name="Li H."/>
            <person name="Wu J."/>
            <person name="Wang P."/>
            <person name="Li P."/>
            <person name="Shi C."/>
            <person name="Zheng F."/>
            <person name="Jian J."/>
            <person name="Huang B."/>
            <person name="Shan D."/>
            <person name="Shi M."/>
            <person name="Fang C."/>
            <person name="Yue Y."/>
            <person name="Li F."/>
            <person name="Li D."/>
            <person name="Wei S."/>
            <person name="Han B."/>
            <person name="Jiang C."/>
            <person name="Yin Y."/>
            <person name="Xia T."/>
            <person name="Zhang Z."/>
            <person name="Bennetzen J.L."/>
            <person name="Zhao S."/>
            <person name="Wan X."/>
        </authorList>
    </citation>
    <scope>NUCLEOTIDE SEQUENCE [LARGE SCALE GENOMIC DNA]</scope>
    <source>
        <strain evidence="8">cv. Shuchazao</strain>
        <tissue evidence="7">Leaf</tissue>
    </source>
</reference>
<accession>A0A4S4ECY0</accession>
<protein>
    <recommendedName>
        <fullName evidence="6">Copper transport protein</fullName>
    </recommendedName>
</protein>
<keyword evidence="4 6" id="KW-1133">Transmembrane helix</keyword>
<dbReference type="AlphaFoldDB" id="A0A4S4ECY0"/>
<dbReference type="InterPro" id="IPR007274">
    <property type="entry name" value="Cop_transporter"/>
</dbReference>
<keyword evidence="2 6" id="KW-0812">Transmembrane</keyword>
<evidence type="ECO:0000256" key="6">
    <source>
        <dbReference type="RuleBase" id="RU367022"/>
    </source>
</evidence>
<dbReference type="EMBL" id="SDRB02005757">
    <property type="protein sequence ID" value="THG13704.1"/>
    <property type="molecule type" value="Genomic_DNA"/>
</dbReference>
<keyword evidence="3 6" id="KW-0187">Copper transport</keyword>
<keyword evidence="8" id="KW-1185">Reference proteome</keyword>
<keyword evidence="6" id="KW-0406">Ion transport</keyword>
<gene>
    <name evidence="7" type="ORF">TEA_022201</name>
</gene>
<proteinExistence type="inferred from homology"/>
<sequence length="136" mass="14928">MNATTTGMNGMKQMHHKMMNHMTFSWGKNSESLNSYILNLASIFMLSMLVESLSHTRLIHSGMNNVAAGLLQTLMYGVRIGLAYLVMLAVMSFNIGILLAAVAGYSVGFLIFGSRLFDKSETAAYQKPTDLPPLNC</sequence>
<dbReference type="GO" id="GO:0005375">
    <property type="term" value="F:copper ion transmembrane transporter activity"/>
    <property type="evidence" value="ECO:0007669"/>
    <property type="project" value="UniProtKB-UniRule"/>
</dbReference>
<keyword evidence="6" id="KW-0813">Transport</keyword>
<evidence type="ECO:0000256" key="5">
    <source>
        <dbReference type="ARBA" id="ARBA00023136"/>
    </source>
</evidence>
<dbReference type="Proteomes" id="UP000306102">
    <property type="component" value="Unassembled WGS sequence"/>
</dbReference>
<comment type="similarity">
    <text evidence="1 6">Belongs to the copper transporter (Ctr) (TC 1.A.56) family. SLC31A subfamily.</text>
</comment>
<evidence type="ECO:0000256" key="1">
    <source>
        <dbReference type="ARBA" id="ARBA00006921"/>
    </source>
</evidence>
<feature type="transmembrane region" description="Helical" evidence="6">
    <location>
        <begin position="66"/>
        <end position="87"/>
    </location>
</feature>
<evidence type="ECO:0000313" key="8">
    <source>
        <dbReference type="Proteomes" id="UP000306102"/>
    </source>
</evidence>
<evidence type="ECO:0000256" key="3">
    <source>
        <dbReference type="ARBA" id="ARBA00022796"/>
    </source>
</evidence>
<dbReference type="Pfam" id="PF04145">
    <property type="entry name" value="Ctr"/>
    <property type="match status" value="1"/>
</dbReference>
<feature type="transmembrane region" description="Helical" evidence="6">
    <location>
        <begin position="36"/>
        <end position="54"/>
    </location>
</feature>
<comment type="subcellular location">
    <subcellularLocation>
        <location evidence="6">Membrane</location>
        <topology evidence="6">Multi-pass membrane protein</topology>
    </subcellularLocation>
</comment>
<dbReference type="GO" id="GO:0005886">
    <property type="term" value="C:plasma membrane"/>
    <property type="evidence" value="ECO:0007669"/>
    <property type="project" value="TreeGrafter"/>
</dbReference>
<organism evidence="7 8">
    <name type="scientific">Camellia sinensis var. sinensis</name>
    <name type="common">China tea</name>
    <dbReference type="NCBI Taxonomy" id="542762"/>
    <lineage>
        <taxon>Eukaryota</taxon>
        <taxon>Viridiplantae</taxon>
        <taxon>Streptophyta</taxon>
        <taxon>Embryophyta</taxon>
        <taxon>Tracheophyta</taxon>
        <taxon>Spermatophyta</taxon>
        <taxon>Magnoliopsida</taxon>
        <taxon>eudicotyledons</taxon>
        <taxon>Gunneridae</taxon>
        <taxon>Pentapetalae</taxon>
        <taxon>asterids</taxon>
        <taxon>Ericales</taxon>
        <taxon>Theaceae</taxon>
        <taxon>Camellia</taxon>
    </lineage>
</organism>
<evidence type="ECO:0000256" key="2">
    <source>
        <dbReference type="ARBA" id="ARBA00022692"/>
    </source>
</evidence>
<evidence type="ECO:0000313" key="7">
    <source>
        <dbReference type="EMBL" id="THG13704.1"/>
    </source>
</evidence>
<keyword evidence="5 6" id="KW-0472">Membrane</keyword>
<feature type="transmembrane region" description="Helical" evidence="6">
    <location>
        <begin position="93"/>
        <end position="112"/>
    </location>
</feature>
<keyword evidence="6" id="KW-0186">Copper</keyword>
<dbReference type="PANTHER" id="PTHR12483:SF83">
    <property type="entry name" value="COPPER TRANSPORT PROTEIN"/>
    <property type="match status" value="1"/>
</dbReference>
<evidence type="ECO:0000256" key="4">
    <source>
        <dbReference type="ARBA" id="ARBA00022989"/>
    </source>
</evidence>
<comment type="caution">
    <text evidence="7">The sequence shown here is derived from an EMBL/GenBank/DDBJ whole genome shotgun (WGS) entry which is preliminary data.</text>
</comment>
<dbReference type="PANTHER" id="PTHR12483">
    <property type="entry name" value="SOLUTE CARRIER FAMILY 31 COPPER TRANSPORTERS"/>
    <property type="match status" value="1"/>
</dbReference>
<name>A0A4S4ECY0_CAMSN</name>